<accession>A0A6A5VIM8</accession>
<evidence type="ECO:0000313" key="2">
    <source>
        <dbReference type="EMBL" id="KAF1973207.1"/>
    </source>
</evidence>
<dbReference type="Gene3D" id="1.20.58.340">
    <property type="entry name" value="Magnesium transport protein CorA, transmembrane region"/>
    <property type="match status" value="1"/>
</dbReference>
<keyword evidence="3" id="KW-1185">Reference proteome</keyword>
<dbReference type="OrthoDB" id="2830640at2759"/>
<keyword evidence="1" id="KW-0472">Membrane</keyword>
<keyword evidence="1" id="KW-0812">Transmembrane</keyword>
<feature type="transmembrane region" description="Helical" evidence="1">
    <location>
        <begin position="408"/>
        <end position="431"/>
    </location>
</feature>
<sequence>MFDLCSERLLEGEERFAPRDGHRFAEILVCDDDPTPDDSMPVFRSGDLQEKEIAGWLHAERSASVPVRSKLRILLSPKPSGKPSNGKLPLAKQTYLALSRAWRIPKAFIRAVAQKLPIVTRCSVAPIYSPFITSPSPTIPNSVPKDEELDSSPDHSTISDRAKLLLVRGDVDWTWDYTLIQIEDPVTQIVHAFIVGLTATEIDLLLSYLPHVSSSCSVPTHPALLPLILLDLATDETASLLKLRIKLMSQIQQRTGMDRFNSLKSAIVAGEREPRKSLAEERKELDLDAVMLRLTCLSDWVAAQRGFISIQERVSNVVAGMLADEPDDTMLDMFRERLAFVRESLRAAEEKCVYLERSISAQVQTVYSLIAQKDNRLNHSATRASCQIASDSRRIALLTRRDSTDMRIIAAVTLIFLPGTFVATVFSTGLFDWGHGDPTAAGSDDDDGSGRMISKYIWVYFMLTGALTAVVLVAWALFSWIQNRKMVRKFGLNLDEGEGSDWDDWNEKNERRRDTQMTLVSDTTAHAGWRRLLFRVLKLSWRRKVADEEDTKLA</sequence>
<dbReference type="AlphaFoldDB" id="A0A6A5VIM8"/>
<keyword evidence="1" id="KW-1133">Transmembrane helix</keyword>
<name>A0A6A5VIM8_9PLEO</name>
<dbReference type="Proteomes" id="UP000800036">
    <property type="component" value="Unassembled WGS sequence"/>
</dbReference>
<gene>
    <name evidence="2" type="ORF">BU23DRAFT_599174</name>
</gene>
<reference evidence="2" key="1">
    <citation type="journal article" date="2020" name="Stud. Mycol.">
        <title>101 Dothideomycetes genomes: a test case for predicting lifestyles and emergence of pathogens.</title>
        <authorList>
            <person name="Haridas S."/>
            <person name="Albert R."/>
            <person name="Binder M."/>
            <person name="Bloem J."/>
            <person name="Labutti K."/>
            <person name="Salamov A."/>
            <person name="Andreopoulos B."/>
            <person name="Baker S."/>
            <person name="Barry K."/>
            <person name="Bills G."/>
            <person name="Bluhm B."/>
            <person name="Cannon C."/>
            <person name="Castanera R."/>
            <person name="Culley D."/>
            <person name="Daum C."/>
            <person name="Ezra D."/>
            <person name="Gonzalez J."/>
            <person name="Henrissat B."/>
            <person name="Kuo A."/>
            <person name="Liang C."/>
            <person name="Lipzen A."/>
            <person name="Lutzoni F."/>
            <person name="Magnuson J."/>
            <person name="Mondo S."/>
            <person name="Nolan M."/>
            <person name="Ohm R."/>
            <person name="Pangilinan J."/>
            <person name="Park H.-J."/>
            <person name="Ramirez L."/>
            <person name="Alfaro M."/>
            <person name="Sun H."/>
            <person name="Tritt A."/>
            <person name="Yoshinaga Y."/>
            <person name="Zwiers L.-H."/>
            <person name="Turgeon B."/>
            <person name="Goodwin S."/>
            <person name="Spatafora J."/>
            <person name="Crous P."/>
            <person name="Grigoriev I."/>
        </authorList>
    </citation>
    <scope>NUCLEOTIDE SEQUENCE</scope>
    <source>
        <strain evidence="2">CBS 107.79</strain>
    </source>
</reference>
<evidence type="ECO:0000313" key="3">
    <source>
        <dbReference type="Proteomes" id="UP000800036"/>
    </source>
</evidence>
<proteinExistence type="predicted"/>
<feature type="transmembrane region" description="Helical" evidence="1">
    <location>
        <begin position="457"/>
        <end position="481"/>
    </location>
</feature>
<protein>
    <submittedName>
        <fullName evidence="2">Uncharacterized protein</fullName>
    </submittedName>
</protein>
<organism evidence="2 3">
    <name type="scientific">Bimuria novae-zelandiae CBS 107.79</name>
    <dbReference type="NCBI Taxonomy" id="1447943"/>
    <lineage>
        <taxon>Eukaryota</taxon>
        <taxon>Fungi</taxon>
        <taxon>Dikarya</taxon>
        <taxon>Ascomycota</taxon>
        <taxon>Pezizomycotina</taxon>
        <taxon>Dothideomycetes</taxon>
        <taxon>Pleosporomycetidae</taxon>
        <taxon>Pleosporales</taxon>
        <taxon>Massarineae</taxon>
        <taxon>Didymosphaeriaceae</taxon>
        <taxon>Bimuria</taxon>
    </lineage>
</organism>
<dbReference type="EMBL" id="ML976682">
    <property type="protein sequence ID" value="KAF1973207.1"/>
    <property type="molecule type" value="Genomic_DNA"/>
</dbReference>
<evidence type="ECO:0000256" key="1">
    <source>
        <dbReference type="SAM" id="Phobius"/>
    </source>
</evidence>